<evidence type="ECO:0000313" key="4">
    <source>
        <dbReference type="Proteomes" id="UP001218788"/>
    </source>
</evidence>
<keyword evidence="2" id="KW-0808">Transferase</keyword>
<keyword evidence="4" id="KW-1185">Reference proteome</keyword>
<dbReference type="InterPro" id="IPR016477">
    <property type="entry name" value="Fructo-/Ketosamine-3-kinase"/>
</dbReference>
<dbReference type="Pfam" id="PF03881">
    <property type="entry name" value="Fructosamin_kin"/>
    <property type="match status" value="1"/>
</dbReference>
<dbReference type="Gene3D" id="3.90.1200.10">
    <property type="match status" value="1"/>
</dbReference>
<sequence>MTIQNTMWQFISEQISQSSGHLFVCQNYQPVAGGDTHQCAVLRDDSRRYFVKYRQLPSPDNTELDAEADGLSALAATGAIHTPSVICFGTLQEQQQQFEYLVLQYLKLSQRKNEDWFTFGQQLANLHKQPAGSHYGWSRDNFIGRSVQVNSPCDNWASFFAESRIGVMLELLARQGHIWCNIDVCTTRIFQFLSDHQPQVSLLHGDLWSGNVGFHHTMPVVFDPAVYRGDRETDIAMTELFGKLPRTFYEGYEDTWPLDKQYPQRRSLYQLYHILNHAVLFGGHYLQTARENITQLNQQLC</sequence>
<keyword evidence="2 3" id="KW-0418">Kinase</keyword>
<dbReference type="EMBL" id="JAQQXP010000001">
    <property type="protein sequence ID" value="MDC8831433.1"/>
    <property type="molecule type" value="Genomic_DNA"/>
</dbReference>
<dbReference type="PANTHER" id="PTHR12149">
    <property type="entry name" value="FRUCTOSAMINE 3 KINASE-RELATED PROTEIN"/>
    <property type="match status" value="1"/>
</dbReference>
<comment type="similarity">
    <text evidence="1 2">Belongs to the fructosamine kinase family.</text>
</comment>
<reference evidence="3 4" key="1">
    <citation type="submission" date="2022-10" db="EMBL/GenBank/DDBJ databases">
        <title>Alteromonas sp. chi3 Genome sequencing.</title>
        <authorList>
            <person name="Park S."/>
        </authorList>
    </citation>
    <scope>NUCLEOTIDE SEQUENCE [LARGE SCALE GENOMIC DNA]</scope>
    <source>
        <strain evidence="4">chi3</strain>
    </source>
</reference>
<evidence type="ECO:0000256" key="2">
    <source>
        <dbReference type="PIRNR" id="PIRNR006221"/>
    </source>
</evidence>
<organism evidence="3 4">
    <name type="scientific">Alteromonas gilva</name>
    <dbReference type="NCBI Taxonomy" id="2987522"/>
    <lineage>
        <taxon>Bacteria</taxon>
        <taxon>Pseudomonadati</taxon>
        <taxon>Pseudomonadota</taxon>
        <taxon>Gammaproteobacteria</taxon>
        <taxon>Alteromonadales</taxon>
        <taxon>Alteromonadaceae</taxon>
        <taxon>Alteromonas/Salinimonas group</taxon>
        <taxon>Alteromonas</taxon>
    </lineage>
</organism>
<dbReference type="RefSeq" id="WP_273640738.1">
    <property type="nucleotide sequence ID" value="NZ_JAQQXP010000001.1"/>
</dbReference>
<dbReference type="Gene3D" id="3.30.200.20">
    <property type="entry name" value="Phosphorylase Kinase, domain 1"/>
    <property type="match status" value="1"/>
</dbReference>
<dbReference type="SUPFAM" id="SSF56112">
    <property type="entry name" value="Protein kinase-like (PK-like)"/>
    <property type="match status" value="1"/>
</dbReference>
<comment type="caution">
    <text evidence="3">The sequence shown here is derived from an EMBL/GenBank/DDBJ whole genome shotgun (WGS) entry which is preliminary data.</text>
</comment>
<protein>
    <submittedName>
        <fullName evidence="3">Fructosamine kinase family protein</fullName>
    </submittedName>
</protein>
<name>A0ABT5L3H2_9ALTE</name>
<dbReference type="GO" id="GO:0016301">
    <property type="term" value="F:kinase activity"/>
    <property type="evidence" value="ECO:0007669"/>
    <property type="project" value="UniProtKB-KW"/>
</dbReference>
<dbReference type="InterPro" id="IPR011009">
    <property type="entry name" value="Kinase-like_dom_sf"/>
</dbReference>
<dbReference type="PANTHER" id="PTHR12149:SF8">
    <property type="entry name" value="PROTEIN-RIBULOSAMINE 3-KINASE"/>
    <property type="match status" value="1"/>
</dbReference>
<dbReference type="Proteomes" id="UP001218788">
    <property type="component" value="Unassembled WGS sequence"/>
</dbReference>
<accession>A0ABT5L3H2</accession>
<dbReference type="PIRSF" id="PIRSF006221">
    <property type="entry name" value="Ketosamine-3-kinase"/>
    <property type="match status" value="1"/>
</dbReference>
<evidence type="ECO:0000256" key="1">
    <source>
        <dbReference type="ARBA" id="ARBA00009460"/>
    </source>
</evidence>
<proteinExistence type="inferred from homology"/>
<gene>
    <name evidence="3" type="ORF">OIK42_11745</name>
</gene>
<evidence type="ECO:0000313" key="3">
    <source>
        <dbReference type="EMBL" id="MDC8831433.1"/>
    </source>
</evidence>